<dbReference type="Gene3D" id="2.60.40.2700">
    <property type="match status" value="1"/>
</dbReference>
<evidence type="ECO:0000256" key="1">
    <source>
        <dbReference type="ARBA" id="ARBA00022737"/>
    </source>
</evidence>
<feature type="domain" description="Ig-like" evidence="4">
    <location>
        <begin position="302"/>
        <end position="394"/>
    </location>
</feature>
<evidence type="ECO:0000259" key="4">
    <source>
        <dbReference type="PROSITE" id="PS50835"/>
    </source>
</evidence>
<dbReference type="InterPro" id="IPR036179">
    <property type="entry name" value="Ig-like_dom_sf"/>
</dbReference>
<dbReference type="Pfam" id="PF22825">
    <property type="entry name" value="HpiC1-like"/>
    <property type="match status" value="1"/>
</dbReference>
<gene>
    <name evidence="5" type="ORF">Cflav_PD0216</name>
</gene>
<keyword evidence="2" id="KW-1015">Disulfide bond</keyword>
<feature type="signal peptide" evidence="3">
    <location>
        <begin position="1"/>
        <end position="25"/>
    </location>
</feature>
<dbReference type="STRING" id="320771.Cflav_PD0216"/>
<comment type="caution">
    <text evidence="5">The sequence shown here is derived from an EMBL/GenBank/DDBJ whole genome shotgun (WGS) entry which is preliminary data.</text>
</comment>
<dbReference type="PROSITE" id="PS50835">
    <property type="entry name" value="IG_LIKE"/>
    <property type="match status" value="2"/>
</dbReference>
<accession>B9XSH7</accession>
<dbReference type="OrthoDB" id="255262at2"/>
<dbReference type="InterPro" id="IPR003598">
    <property type="entry name" value="Ig_sub2"/>
</dbReference>
<sequence precursor="true">MNYPKNRQYLLAGLTAVIASGAIHCTNASPANIPDFSFENTSLADGATTGAPNVGTNWTAAGNGGVFLRNPQDDRFAGSSETTVPPGNLPAPGDGTNCLIVNINGNTGYVWQNIGALQANTIYTLTVAVGLDLIDAGGSGVIALVNGVNPFGTILASAPVDTTTNTTGTFSDVTLTFTTGQIVNGPLTILLRGDSGTQIIFDNVRLDATAAPNSPTALAVTATPTNFVYVGTVVTLKEDPAGAAPFGYQWQTDNGSGGVTFTAIPGATASSYAVNTNGFTPGSPIEYRVIVTNTFGVSTSAPVAVTAITGAPVVKNDVLPVTGSDIVGSSVTFAASFEGSLPIHYQWQHDGVDISGANSASLTLNNLQFTDTGSYQVVATNSIGTTVSSARSLTVNPAPDPVDGVVVSVATQTGNGGSTSFTPTWNVSTNSLVAGVAPSSVGTGNFSADSSGVVAVLTDGKFGQLNPAGNGSTDFVTCGVNNQGGGFVTYTLPVSASGYDITNIVVYGGWSDGGRDQQKYIVYYSTVASPTTFNPIADVDFNPTLPGTVQSSTRITLTDTNGALAKNVAAIKFDFNILAPPTVENGYAGYSEIGIAGFPSAPAPVISTNTTPTSAIDVEGSSVTFLAAFNSASPVSYQWRKDTGSGPAPIPGATSQTLTLVNLQFSDTASYSLLASNASGVTISTPCALTVTSAPGPDGNGVIASSATQTGIAPFRTTWNVLPGSLIAGALPSSIGLGNFNNEGGGGVPRLTDGSFGSTGNGQPNVSLATGGPGAGNSVTYNLLGSASGYDLTNITTLSAWTDKGRDGQSYNVFYSTAVDPDNFIQLTSIYYNPSGANKPTADRVTLTPSSGVLAANAVKVRIDFLDAENGWSGYAEISLYGSPSAAVNAAPFLAEDITPATGSDVVGSSVTFKATINGSGPISYQWRKDTGSGPIDIPGATSPTLTLNNLQLGDSATPGYSLQASNQFGLVTSSAASFTVNPVPAPVNGVIAAPANQTGASGTVFKPTWTVPSGSLIAGMTPSALGSGDFAQEGALGVSALTDGVVGASGGGALSFATCGTGAGTAVTYALAGGASGYSLTKIVTYAGWGDSGRDGQGYTIYYSTVANPTTYIPLATTSYNPSIAGGVPSVDRVTLVSEPGGALAQNVANVRFEFLNVENGWSGYSEIELFGTPAPPAIGSTTISGGKLILTGSGGTPGGSYSWLTSTNVTAPVANWTTNSTGLFNGSGAFSNAIPVNTTEAVRFFRLKTP</sequence>
<dbReference type="InterPro" id="IPR003599">
    <property type="entry name" value="Ig_sub"/>
</dbReference>
<dbReference type="GO" id="GO:0098609">
    <property type="term" value="P:cell-cell adhesion"/>
    <property type="evidence" value="ECO:0007669"/>
    <property type="project" value="TreeGrafter"/>
</dbReference>
<dbReference type="InterPro" id="IPR054720">
    <property type="entry name" value="HpiC1"/>
</dbReference>
<evidence type="ECO:0000256" key="2">
    <source>
        <dbReference type="ARBA" id="ARBA00023157"/>
    </source>
</evidence>
<dbReference type="RefSeq" id="WP_007418760.1">
    <property type="nucleotide sequence ID" value="NZ_ABOX02000080.1"/>
</dbReference>
<dbReference type="Pfam" id="PF07679">
    <property type="entry name" value="I-set"/>
    <property type="match status" value="1"/>
</dbReference>
<name>B9XSH7_PEDPL</name>
<dbReference type="SUPFAM" id="SSF48726">
    <property type="entry name" value="Immunoglobulin"/>
    <property type="match status" value="3"/>
</dbReference>
<dbReference type="CDD" id="cd00096">
    <property type="entry name" value="Ig"/>
    <property type="match status" value="1"/>
</dbReference>
<keyword evidence="1" id="KW-0677">Repeat</keyword>
<feature type="domain" description="Ig-like" evidence="4">
    <location>
        <begin position="604"/>
        <end position="684"/>
    </location>
</feature>
<organism evidence="5 6">
    <name type="scientific">Pedosphaera parvula (strain Ellin514)</name>
    <dbReference type="NCBI Taxonomy" id="320771"/>
    <lineage>
        <taxon>Bacteria</taxon>
        <taxon>Pseudomonadati</taxon>
        <taxon>Verrucomicrobiota</taxon>
        <taxon>Pedosphaerae</taxon>
        <taxon>Pedosphaerales</taxon>
        <taxon>Pedosphaeraceae</taxon>
        <taxon>Pedosphaera</taxon>
    </lineage>
</organism>
<dbReference type="InterPro" id="IPR007110">
    <property type="entry name" value="Ig-like_dom"/>
</dbReference>
<dbReference type="PANTHER" id="PTHR44170:SF54">
    <property type="entry name" value="FI24025P1"/>
    <property type="match status" value="1"/>
</dbReference>
<proteinExistence type="predicted"/>
<dbReference type="SMART" id="SM00409">
    <property type="entry name" value="IG"/>
    <property type="match status" value="3"/>
</dbReference>
<evidence type="ECO:0000256" key="3">
    <source>
        <dbReference type="SAM" id="SignalP"/>
    </source>
</evidence>
<feature type="chain" id="PRO_5002895189" evidence="3">
    <location>
        <begin position="26"/>
        <end position="1252"/>
    </location>
</feature>
<keyword evidence="6" id="KW-1185">Reference proteome</keyword>
<reference evidence="5 6" key="1">
    <citation type="journal article" date="2011" name="J. Bacteriol.">
        <title>Genome sequence of 'Pedosphaera parvula' Ellin514, an aerobic Verrucomicrobial isolate from pasture soil.</title>
        <authorList>
            <person name="Kant R."/>
            <person name="van Passel M.W."/>
            <person name="Sangwan P."/>
            <person name="Palva A."/>
            <person name="Lucas S."/>
            <person name="Copeland A."/>
            <person name="Lapidus A."/>
            <person name="Glavina Del Rio T."/>
            <person name="Dalin E."/>
            <person name="Tice H."/>
            <person name="Bruce D."/>
            <person name="Goodwin L."/>
            <person name="Pitluck S."/>
            <person name="Chertkov O."/>
            <person name="Larimer F.W."/>
            <person name="Land M.L."/>
            <person name="Hauser L."/>
            <person name="Brettin T.S."/>
            <person name="Detter J.C."/>
            <person name="Han S."/>
            <person name="de Vos W.M."/>
            <person name="Janssen P.H."/>
            <person name="Smidt H."/>
        </authorList>
    </citation>
    <scope>NUCLEOTIDE SEQUENCE [LARGE SCALE GENOMIC DNA]</scope>
    <source>
        <strain evidence="5 6">Ellin514</strain>
    </source>
</reference>
<protein>
    <submittedName>
        <fullName evidence="5">Immunoglobulin I-set domain protein</fullName>
    </submittedName>
</protein>
<dbReference type="InterPro" id="IPR013783">
    <property type="entry name" value="Ig-like_fold"/>
</dbReference>
<evidence type="ECO:0000313" key="6">
    <source>
        <dbReference type="Proteomes" id="UP000003688"/>
    </source>
</evidence>
<keyword evidence="3" id="KW-0732">Signal</keyword>
<evidence type="ECO:0000313" key="5">
    <source>
        <dbReference type="EMBL" id="EEF57209.1"/>
    </source>
</evidence>
<dbReference type="AlphaFoldDB" id="B9XSH7"/>
<dbReference type="InterPro" id="IPR013098">
    <property type="entry name" value="Ig_I-set"/>
</dbReference>
<dbReference type="EMBL" id="ABOX02000080">
    <property type="protein sequence ID" value="EEF57209.1"/>
    <property type="molecule type" value="Genomic_DNA"/>
</dbReference>
<dbReference type="SMART" id="SM00408">
    <property type="entry name" value="IGc2"/>
    <property type="match status" value="3"/>
</dbReference>
<dbReference type="Proteomes" id="UP000003688">
    <property type="component" value="Unassembled WGS sequence"/>
</dbReference>
<dbReference type="PANTHER" id="PTHR44170">
    <property type="entry name" value="PROTEIN SIDEKICK"/>
    <property type="match status" value="1"/>
</dbReference>
<dbReference type="Gene3D" id="2.60.40.10">
    <property type="entry name" value="Immunoglobulins"/>
    <property type="match status" value="3"/>
</dbReference>